<evidence type="ECO:0000313" key="3">
    <source>
        <dbReference type="Proteomes" id="UP000503017"/>
    </source>
</evidence>
<dbReference type="RefSeq" id="WP_027033762.1">
    <property type="nucleotide sequence ID" value="NZ_CP033367.1"/>
</dbReference>
<dbReference type="PANTHER" id="PTHR43640:SF1">
    <property type="entry name" value="THIOREDOXIN-DEPENDENT PEROXIREDOXIN"/>
    <property type="match status" value="1"/>
</dbReference>
<dbReference type="InterPro" id="IPR013766">
    <property type="entry name" value="Thioredoxin_domain"/>
</dbReference>
<dbReference type="Gene3D" id="3.40.30.10">
    <property type="entry name" value="Glutaredoxin"/>
    <property type="match status" value="1"/>
</dbReference>
<dbReference type="PROSITE" id="PS51352">
    <property type="entry name" value="THIOREDOXIN_2"/>
    <property type="match status" value="1"/>
</dbReference>
<name>A0A6M7X1D4_RHILI</name>
<dbReference type="EMBL" id="CP033367">
    <property type="protein sequence ID" value="QKD05271.1"/>
    <property type="molecule type" value="Genomic_DNA"/>
</dbReference>
<organism evidence="2 3">
    <name type="scientific">Mesorhizobium loti R88b</name>
    <dbReference type="NCBI Taxonomy" id="935548"/>
    <lineage>
        <taxon>Bacteria</taxon>
        <taxon>Pseudomonadati</taxon>
        <taxon>Pseudomonadota</taxon>
        <taxon>Alphaproteobacteria</taxon>
        <taxon>Hyphomicrobiales</taxon>
        <taxon>Phyllobacteriaceae</taxon>
        <taxon>Mesorhizobium</taxon>
    </lineage>
</organism>
<dbReference type="GO" id="GO:0016491">
    <property type="term" value="F:oxidoreductase activity"/>
    <property type="evidence" value="ECO:0007669"/>
    <property type="project" value="InterPro"/>
</dbReference>
<sequence>MASIAPVCDFGWPAVDASLQGVDGSQYSLLQQAGRKGLVIAFICNHCPYVKAVIARIVRDASDLKDHGVGFVAINSNDAQAYPEDSFANMKLFAATNGFGFPYLHDEDQSVARAYGAVCTPDFFGFNSDPKLQYRGRLDASRKQQDAPDLRRDLFESMLEVARTGNGPRDQIASIGCSIKWKDELTLQS</sequence>
<dbReference type="Proteomes" id="UP000503017">
    <property type="component" value="Chromosome"/>
</dbReference>
<gene>
    <name evidence="2" type="ORF">EB235_30435</name>
</gene>
<reference evidence="2 3" key="1">
    <citation type="submission" date="2018-10" db="EMBL/GenBank/DDBJ databases">
        <authorList>
            <person name="Perry B.J."/>
            <person name="Sullivan J.T."/>
            <person name="Murphy R.J.T."/>
            <person name="Ramsay J.P."/>
            <person name="Ronson C.W."/>
        </authorList>
    </citation>
    <scope>NUCLEOTIDE SEQUENCE [LARGE SCALE GENOMIC DNA]</scope>
    <source>
        <strain evidence="2 3">R88b</strain>
    </source>
</reference>
<dbReference type="InterPro" id="IPR047262">
    <property type="entry name" value="PRX-like1"/>
</dbReference>
<proteinExistence type="predicted"/>
<dbReference type="InterPro" id="IPR036249">
    <property type="entry name" value="Thioredoxin-like_sf"/>
</dbReference>
<evidence type="ECO:0000259" key="1">
    <source>
        <dbReference type="PROSITE" id="PS51352"/>
    </source>
</evidence>
<dbReference type="SUPFAM" id="SSF52833">
    <property type="entry name" value="Thioredoxin-like"/>
    <property type="match status" value="1"/>
</dbReference>
<evidence type="ECO:0000313" key="2">
    <source>
        <dbReference type="EMBL" id="QKD05271.1"/>
    </source>
</evidence>
<feature type="domain" description="Thioredoxin" evidence="1">
    <location>
        <begin position="8"/>
        <end position="160"/>
    </location>
</feature>
<dbReference type="AlphaFoldDB" id="A0A6M7X1D4"/>
<dbReference type="InterPro" id="IPR013740">
    <property type="entry name" value="Redoxin"/>
</dbReference>
<accession>A0A6M7X1D4</accession>
<dbReference type="PANTHER" id="PTHR43640">
    <property type="entry name" value="OS07G0260300 PROTEIN"/>
    <property type="match status" value="1"/>
</dbReference>
<protein>
    <submittedName>
        <fullName evidence="2">Thioredoxin family protein</fullName>
    </submittedName>
</protein>
<dbReference type="CDD" id="cd02969">
    <property type="entry name" value="PRX_like1"/>
    <property type="match status" value="1"/>
</dbReference>
<dbReference type="Pfam" id="PF08534">
    <property type="entry name" value="Redoxin"/>
    <property type="match status" value="1"/>
</dbReference>